<dbReference type="EMBL" id="CP000301">
    <property type="protein sequence ID" value="ABD87489.1"/>
    <property type="molecule type" value="Genomic_DNA"/>
</dbReference>
<keyword evidence="3" id="KW-1003">Cell membrane</keyword>
<feature type="transmembrane region" description="Helical" evidence="7">
    <location>
        <begin position="165"/>
        <end position="190"/>
    </location>
</feature>
<dbReference type="KEGG" id="rpc:RPC_1932"/>
<accession>Q217E7</accession>
<feature type="transmembrane region" description="Helical" evidence="7">
    <location>
        <begin position="123"/>
        <end position="144"/>
    </location>
</feature>
<keyword evidence="4 7" id="KW-0812">Transmembrane</keyword>
<keyword evidence="2 7" id="KW-0813">Transport</keyword>
<dbReference type="PROSITE" id="PS50928">
    <property type="entry name" value="ABC_TM1"/>
    <property type="match status" value="1"/>
</dbReference>
<reference evidence="9" key="1">
    <citation type="submission" date="2006-03" db="EMBL/GenBank/DDBJ databases">
        <title>Complete sequence of Rhodopseudomonas palustris BisB18.</title>
        <authorList>
            <consortium name="US DOE Joint Genome Institute"/>
            <person name="Copeland A."/>
            <person name="Lucas S."/>
            <person name="Lapidus A."/>
            <person name="Barry K."/>
            <person name="Detter J.C."/>
            <person name="Glavina del Rio T."/>
            <person name="Hammon N."/>
            <person name="Israni S."/>
            <person name="Dalin E."/>
            <person name="Tice H."/>
            <person name="Pitluck S."/>
            <person name="Chain P."/>
            <person name="Malfatti S."/>
            <person name="Shin M."/>
            <person name="Vergez L."/>
            <person name="Schmutz J."/>
            <person name="Larimer F."/>
            <person name="Land M."/>
            <person name="Hauser L."/>
            <person name="Pelletier D.A."/>
            <person name="Kyrpides N."/>
            <person name="Anderson I."/>
            <person name="Oda Y."/>
            <person name="Harwood C.S."/>
            <person name="Richardson P."/>
        </authorList>
    </citation>
    <scope>NUCLEOTIDE SEQUENCE [LARGE SCALE GENOMIC DNA]</scope>
    <source>
        <strain evidence="9">BisB18</strain>
    </source>
</reference>
<protein>
    <submittedName>
        <fullName evidence="9">Binding-protein-dependent transport systems inner membrane component</fullName>
    </submittedName>
</protein>
<evidence type="ECO:0000256" key="1">
    <source>
        <dbReference type="ARBA" id="ARBA00004651"/>
    </source>
</evidence>
<dbReference type="PANTHER" id="PTHR30151">
    <property type="entry name" value="ALKANE SULFONATE ABC TRANSPORTER-RELATED, MEMBRANE SUBUNIT"/>
    <property type="match status" value="1"/>
</dbReference>
<dbReference type="SUPFAM" id="SSF161098">
    <property type="entry name" value="MetI-like"/>
    <property type="match status" value="1"/>
</dbReference>
<evidence type="ECO:0000256" key="5">
    <source>
        <dbReference type="ARBA" id="ARBA00022989"/>
    </source>
</evidence>
<dbReference type="STRING" id="316056.RPC_1932"/>
<dbReference type="InterPro" id="IPR000515">
    <property type="entry name" value="MetI-like"/>
</dbReference>
<dbReference type="PANTHER" id="PTHR30151:SF0">
    <property type="entry name" value="ABC TRANSPORTER PERMEASE PROTEIN MJ0413-RELATED"/>
    <property type="match status" value="1"/>
</dbReference>
<name>Q217E7_RHOPB</name>
<dbReference type="Pfam" id="PF00528">
    <property type="entry name" value="BPD_transp_1"/>
    <property type="match status" value="1"/>
</dbReference>
<dbReference type="OrthoDB" id="9799271at2"/>
<feature type="transmembrane region" description="Helical" evidence="7">
    <location>
        <begin position="66"/>
        <end position="87"/>
    </location>
</feature>
<evidence type="ECO:0000256" key="3">
    <source>
        <dbReference type="ARBA" id="ARBA00022475"/>
    </source>
</evidence>
<feature type="domain" description="ABC transmembrane type-1" evidence="8">
    <location>
        <begin position="59"/>
        <end position="239"/>
    </location>
</feature>
<dbReference type="HOGENOM" id="CLU_046113_4_0_5"/>
<dbReference type="CDD" id="cd06261">
    <property type="entry name" value="TM_PBP2"/>
    <property type="match status" value="1"/>
</dbReference>
<dbReference type="Gene3D" id="1.10.3720.10">
    <property type="entry name" value="MetI-like"/>
    <property type="match status" value="1"/>
</dbReference>
<feature type="transmembrane region" description="Helical" evidence="7">
    <location>
        <begin position="221"/>
        <end position="241"/>
    </location>
</feature>
<evidence type="ECO:0000256" key="6">
    <source>
        <dbReference type="ARBA" id="ARBA00023136"/>
    </source>
</evidence>
<proteinExistence type="inferred from homology"/>
<dbReference type="AlphaFoldDB" id="Q217E7"/>
<feature type="transmembrane region" description="Helical" evidence="7">
    <location>
        <begin position="94"/>
        <end position="117"/>
    </location>
</feature>
<sequence length="275" mass="28496">MRRGEGASDLMWGALGVALLAGGWSWINRASGPFVLPSLGDTGLALVRIIRSADTLPTVAATLEHALGGVAIGAGIGFMVGLAGGFARPIGATIAPIATAILGVPPIAWVVLALLWFGPGGLGPLFTVAITAMPIVFAASLQGVRSRDPQLAEMARVFRLPMRSRLFRIMLPELATILAPALATTFAMAWKVALMAEVLGDGSGIGGRFATARAHLDLPEAMAWIVIVVSFVLISDVLLLGRLRRWVGRCRAPALAQQSRGAASGGGGAMRDKSC</sequence>
<organism evidence="9">
    <name type="scientific">Rhodopseudomonas palustris (strain BisB18)</name>
    <dbReference type="NCBI Taxonomy" id="316056"/>
    <lineage>
        <taxon>Bacteria</taxon>
        <taxon>Pseudomonadati</taxon>
        <taxon>Pseudomonadota</taxon>
        <taxon>Alphaproteobacteria</taxon>
        <taxon>Hyphomicrobiales</taxon>
        <taxon>Nitrobacteraceae</taxon>
        <taxon>Rhodopseudomonas</taxon>
    </lineage>
</organism>
<keyword evidence="5 7" id="KW-1133">Transmembrane helix</keyword>
<dbReference type="GO" id="GO:0005886">
    <property type="term" value="C:plasma membrane"/>
    <property type="evidence" value="ECO:0007669"/>
    <property type="project" value="UniProtKB-SubCell"/>
</dbReference>
<evidence type="ECO:0000259" key="8">
    <source>
        <dbReference type="PROSITE" id="PS50928"/>
    </source>
</evidence>
<evidence type="ECO:0000256" key="2">
    <source>
        <dbReference type="ARBA" id="ARBA00022448"/>
    </source>
</evidence>
<dbReference type="eggNOG" id="COG0600">
    <property type="taxonomic scope" value="Bacteria"/>
</dbReference>
<dbReference type="InterPro" id="IPR035906">
    <property type="entry name" value="MetI-like_sf"/>
</dbReference>
<evidence type="ECO:0000256" key="7">
    <source>
        <dbReference type="RuleBase" id="RU363032"/>
    </source>
</evidence>
<evidence type="ECO:0000313" key="9">
    <source>
        <dbReference type="EMBL" id="ABD87489.1"/>
    </source>
</evidence>
<feature type="transmembrane region" description="Helical" evidence="7">
    <location>
        <begin position="7"/>
        <end position="27"/>
    </location>
</feature>
<gene>
    <name evidence="9" type="ordered locus">RPC_1932</name>
</gene>
<comment type="similarity">
    <text evidence="7">Belongs to the binding-protein-dependent transport system permease family.</text>
</comment>
<comment type="subcellular location">
    <subcellularLocation>
        <location evidence="1 7">Cell membrane</location>
        <topology evidence="1 7">Multi-pass membrane protein</topology>
    </subcellularLocation>
</comment>
<evidence type="ECO:0000256" key="4">
    <source>
        <dbReference type="ARBA" id="ARBA00022692"/>
    </source>
</evidence>
<dbReference type="GO" id="GO:0055085">
    <property type="term" value="P:transmembrane transport"/>
    <property type="evidence" value="ECO:0007669"/>
    <property type="project" value="InterPro"/>
</dbReference>
<keyword evidence="6 7" id="KW-0472">Membrane</keyword>
<dbReference type="RefSeq" id="WP_011472393.1">
    <property type="nucleotide sequence ID" value="NC_007925.1"/>
</dbReference>